<keyword evidence="2" id="KW-1185">Reference proteome</keyword>
<dbReference type="EMBL" id="CM043793">
    <property type="protein sequence ID" value="KAI4820036.1"/>
    <property type="molecule type" value="Genomic_DNA"/>
</dbReference>
<dbReference type="Proteomes" id="UP001057452">
    <property type="component" value="Chromosome 9"/>
</dbReference>
<gene>
    <name evidence="1" type="ORF">KUCAC02_028029</name>
</gene>
<comment type="caution">
    <text evidence="1">The sequence shown here is derived from an EMBL/GenBank/DDBJ whole genome shotgun (WGS) entry which is preliminary data.</text>
</comment>
<reference evidence="1" key="1">
    <citation type="submission" date="2022-05" db="EMBL/GenBank/DDBJ databases">
        <title>Chromosome-level genome of Chaenocephalus aceratus.</title>
        <authorList>
            <person name="Park H."/>
        </authorList>
    </citation>
    <scope>NUCLEOTIDE SEQUENCE</scope>
    <source>
        <strain evidence="1">KU_202001</strain>
    </source>
</reference>
<proteinExistence type="predicted"/>
<organism evidence="1 2">
    <name type="scientific">Chaenocephalus aceratus</name>
    <name type="common">Blackfin icefish</name>
    <name type="synonym">Chaenichthys aceratus</name>
    <dbReference type="NCBI Taxonomy" id="36190"/>
    <lineage>
        <taxon>Eukaryota</taxon>
        <taxon>Metazoa</taxon>
        <taxon>Chordata</taxon>
        <taxon>Craniata</taxon>
        <taxon>Vertebrata</taxon>
        <taxon>Euteleostomi</taxon>
        <taxon>Actinopterygii</taxon>
        <taxon>Neopterygii</taxon>
        <taxon>Teleostei</taxon>
        <taxon>Neoteleostei</taxon>
        <taxon>Acanthomorphata</taxon>
        <taxon>Eupercaria</taxon>
        <taxon>Perciformes</taxon>
        <taxon>Notothenioidei</taxon>
        <taxon>Channichthyidae</taxon>
        <taxon>Chaenocephalus</taxon>
    </lineage>
</organism>
<protein>
    <submittedName>
        <fullName evidence="1">Uncharacterized protein</fullName>
    </submittedName>
</protein>
<accession>A0ACB9X0P5</accession>
<evidence type="ECO:0000313" key="2">
    <source>
        <dbReference type="Proteomes" id="UP001057452"/>
    </source>
</evidence>
<evidence type="ECO:0000313" key="1">
    <source>
        <dbReference type="EMBL" id="KAI4820036.1"/>
    </source>
</evidence>
<sequence>MSVLKLTGALYLLDPCIGRQSVLCRQCSAKTQQHTAREVRILAPSGTELVHRQAGFGPGGAVSKAGSHTAAESGAHTAAESGATSL</sequence>
<name>A0ACB9X0P5_CHAAC</name>